<dbReference type="InterPro" id="IPR005467">
    <property type="entry name" value="His_kinase_dom"/>
</dbReference>
<evidence type="ECO:0000259" key="6">
    <source>
        <dbReference type="PROSITE" id="PS50109"/>
    </source>
</evidence>
<dbReference type="InterPro" id="IPR003594">
    <property type="entry name" value="HATPase_dom"/>
</dbReference>
<dbReference type="Pfam" id="PF00027">
    <property type="entry name" value="cNMP_binding"/>
    <property type="match status" value="1"/>
</dbReference>
<dbReference type="InterPro" id="IPR003661">
    <property type="entry name" value="HisK_dim/P_dom"/>
</dbReference>
<sequence length="451" mass="50797">MNKMNDLSRKEMIAFIESNMLFQNILCDECFDEDALNKAYDIISISSAKKDELIIKEWTRGESLILIFKGVAGVFIETDDGKEVKIATVEESGFWGEMYRVEGKNRTPIMKAETDCLFGIIYRYEFWEYFYIYPEIGRNVFWGANQNLDMSNIGIVRDIVKKSAENLSKVKDKLEKQIQEKTNQLRQDDIQNLEIDRMHSLGIIAAGIAHEINNPLSFIKSGVGFIEKMVSNLIKYGKHWKEQAIINISINKGADTIDEKTLDLDNLQRSIVKKISSMNRGIERISRIVNTLLYIVYLDIDPLVSADLNSNIDEVVNNLGTKYAKNIQLVKQLGKIPLLVCSSNEINHCLLQILTNAIDAIEGYGTITISTLYDEESKMIVIMITDNGKGMTNEVLKQVFIPFFTTKPVGSGAGLGMYITEGIVKRHGGTVDITSKPGEGTTVTLKFPISI</sequence>
<dbReference type="Gene3D" id="3.30.565.10">
    <property type="entry name" value="Histidine kinase-like ATPase, C-terminal domain"/>
    <property type="match status" value="1"/>
</dbReference>
<dbReference type="Gene3D" id="1.10.287.130">
    <property type="match status" value="1"/>
</dbReference>
<dbReference type="InterPro" id="IPR036890">
    <property type="entry name" value="HATPase_C_sf"/>
</dbReference>
<dbReference type="PROSITE" id="PS50042">
    <property type="entry name" value="CNMP_BINDING_3"/>
    <property type="match status" value="1"/>
</dbReference>
<evidence type="ECO:0000256" key="1">
    <source>
        <dbReference type="ARBA" id="ARBA00000085"/>
    </source>
</evidence>
<dbReference type="SUPFAM" id="SSF55874">
    <property type="entry name" value="ATPase domain of HSP90 chaperone/DNA topoisomerase II/histidine kinase"/>
    <property type="match status" value="1"/>
</dbReference>
<proteinExistence type="predicted"/>
<evidence type="ECO:0000259" key="5">
    <source>
        <dbReference type="PROSITE" id="PS50042"/>
    </source>
</evidence>
<dbReference type="PANTHER" id="PTHR43065:SF50">
    <property type="entry name" value="HISTIDINE KINASE"/>
    <property type="match status" value="1"/>
</dbReference>
<keyword evidence="7" id="KW-0418">Kinase</keyword>
<evidence type="ECO:0000256" key="3">
    <source>
        <dbReference type="ARBA" id="ARBA00022553"/>
    </source>
</evidence>
<dbReference type="InterPro" id="IPR004358">
    <property type="entry name" value="Sig_transdc_His_kin-like_C"/>
</dbReference>
<dbReference type="CDD" id="cd00038">
    <property type="entry name" value="CAP_ED"/>
    <property type="match status" value="1"/>
</dbReference>
<dbReference type="PRINTS" id="PR00344">
    <property type="entry name" value="BCTRLSENSOR"/>
</dbReference>
<evidence type="ECO:0000256" key="2">
    <source>
        <dbReference type="ARBA" id="ARBA00012438"/>
    </source>
</evidence>
<keyword evidence="3" id="KW-0597">Phosphoprotein</keyword>
<evidence type="ECO:0000256" key="4">
    <source>
        <dbReference type="SAM" id="Coils"/>
    </source>
</evidence>
<dbReference type="GO" id="GO:0000155">
    <property type="term" value="F:phosphorelay sensor kinase activity"/>
    <property type="evidence" value="ECO:0007669"/>
    <property type="project" value="InterPro"/>
</dbReference>
<feature type="coiled-coil region" evidence="4">
    <location>
        <begin position="157"/>
        <end position="191"/>
    </location>
</feature>
<dbReference type="InterPro" id="IPR014710">
    <property type="entry name" value="RmlC-like_jellyroll"/>
</dbReference>
<dbReference type="PROSITE" id="PS50109">
    <property type="entry name" value="HIS_KIN"/>
    <property type="match status" value="1"/>
</dbReference>
<comment type="catalytic activity">
    <reaction evidence="1">
        <text>ATP + protein L-histidine = ADP + protein N-phospho-L-histidine.</text>
        <dbReference type="EC" id="2.7.13.3"/>
    </reaction>
</comment>
<name>A0A142BTY5_9BACT</name>
<organism evidence="7">
    <name type="scientific">uncultured Nitrospirota bacterium</name>
    <dbReference type="NCBI Taxonomy" id="170969"/>
    <lineage>
        <taxon>Bacteria</taxon>
        <taxon>Pseudomonadati</taxon>
        <taxon>Nitrospirota</taxon>
        <taxon>environmental samples</taxon>
    </lineage>
</organism>
<feature type="domain" description="Histidine kinase" evidence="6">
    <location>
        <begin position="207"/>
        <end position="451"/>
    </location>
</feature>
<dbReference type="SMART" id="SM00387">
    <property type="entry name" value="HATPase_c"/>
    <property type="match status" value="1"/>
</dbReference>
<dbReference type="EMBL" id="KU221505">
    <property type="protein sequence ID" value="AMP41573.1"/>
    <property type="molecule type" value="Genomic_DNA"/>
</dbReference>
<dbReference type="SUPFAM" id="SSF51206">
    <property type="entry name" value="cAMP-binding domain-like"/>
    <property type="match status" value="1"/>
</dbReference>
<dbReference type="CDD" id="cd00082">
    <property type="entry name" value="HisKA"/>
    <property type="match status" value="1"/>
</dbReference>
<reference evidence="7" key="1">
    <citation type="submission" date="2015-12" db="EMBL/GenBank/DDBJ databases">
        <authorList>
            <person name="Shamseldin A."/>
            <person name="Moawad H."/>
            <person name="Abd El-Rahim W.M."/>
            <person name="Sadowsky M.J."/>
        </authorList>
    </citation>
    <scope>NUCLEOTIDE SEQUENCE</scope>
</reference>
<dbReference type="EC" id="2.7.13.3" evidence="2"/>
<keyword evidence="4" id="KW-0175">Coiled coil</keyword>
<protein>
    <recommendedName>
        <fullName evidence="2">histidine kinase</fullName>
        <ecNumber evidence="2">2.7.13.3</ecNumber>
    </recommendedName>
</protein>
<dbReference type="AlphaFoldDB" id="A0A142BTY5"/>
<keyword evidence="7" id="KW-0808">Transferase</keyword>
<evidence type="ECO:0000313" key="7">
    <source>
        <dbReference type="EMBL" id="AMP41573.1"/>
    </source>
</evidence>
<dbReference type="InterPro" id="IPR018490">
    <property type="entry name" value="cNMP-bd_dom_sf"/>
</dbReference>
<feature type="domain" description="Cyclic nucleotide-binding" evidence="5">
    <location>
        <begin position="31"/>
        <end position="126"/>
    </location>
</feature>
<accession>A0A142BTY5</accession>
<dbReference type="Pfam" id="PF02518">
    <property type="entry name" value="HATPase_c"/>
    <property type="match status" value="1"/>
</dbReference>
<dbReference type="Gene3D" id="2.60.120.10">
    <property type="entry name" value="Jelly Rolls"/>
    <property type="match status" value="1"/>
</dbReference>
<dbReference type="InterPro" id="IPR000595">
    <property type="entry name" value="cNMP-bd_dom"/>
</dbReference>
<dbReference type="PANTHER" id="PTHR43065">
    <property type="entry name" value="SENSOR HISTIDINE KINASE"/>
    <property type="match status" value="1"/>
</dbReference>